<name>A0A8J5XID4_DIALT</name>
<organism evidence="1 2">
    <name type="scientific">Diacronema lutheri</name>
    <name type="common">Unicellular marine alga</name>
    <name type="synonym">Monochrysis lutheri</name>
    <dbReference type="NCBI Taxonomy" id="2081491"/>
    <lineage>
        <taxon>Eukaryota</taxon>
        <taxon>Haptista</taxon>
        <taxon>Haptophyta</taxon>
        <taxon>Pavlovophyceae</taxon>
        <taxon>Pavlovales</taxon>
        <taxon>Pavlovaceae</taxon>
        <taxon>Diacronema</taxon>
    </lineage>
</organism>
<keyword evidence="2" id="KW-1185">Reference proteome</keyword>
<protein>
    <submittedName>
        <fullName evidence="1">Uncharacterized protein</fullName>
    </submittedName>
</protein>
<reference evidence="1" key="1">
    <citation type="submission" date="2021-05" db="EMBL/GenBank/DDBJ databases">
        <title>The genome of the haptophyte Pavlova lutheri (Diacronema luteri, Pavlovales) - a model for lipid biosynthesis in eukaryotic algae.</title>
        <authorList>
            <person name="Hulatt C.J."/>
            <person name="Posewitz M.C."/>
        </authorList>
    </citation>
    <scope>NUCLEOTIDE SEQUENCE</scope>
    <source>
        <strain evidence="1">NIVA-4/92</strain>
    </source>
</reference>
<comment type="caution">
    <text evidence="1">The sequence shown here is derived from an EMBL/GenBank/DDBJ whole genome shotgun (WGS) entry which is preliminary data.</text>
</comment>
<sequence length="204" mass="22550">MVRAPRPRVCVRASDADADGDLEARLAREFRRRGIRSSLQQLEEEGPSAFKDPAKVVEFVMLCLQHREDAGLAQAFRFTSAAAGTQSFVHGVSDSTPRTSWVSGKVIGRFVSGVANDLAGFSRELRAEFPMLLACDAWRFASPPTTLSKEEDGWIVQFLLDVRKGGSAYIVAVRLLYDWGSWCFLIFNVKVLQDPGGDAALEKH</sequence>
<dbReference type="EMBL" id="JAGTXO010000024">
    <property type="protein sequence ID" value="KAG8461672.1"/>
    <property type="molecule type" value="Genomic_DNA"/>
</dbReference>
<evidence type="ECO:0000313" key="2">
    <source>
        <dbReference type="Proteomes" id="UP000751190"/>
    </source>
</evidence>
<gene>
    <name evidence="1" type="ORF">KFE25_001290</name>
</gene>
<proteinExistence type="predicted"/>
<dbReference type="OrthoDB" id="10482522at2759"/>
<dbReference type="OMA" id="CLQHRED"/>
<dbReference type="Proteomes" id="UP000751190">
    <property type="component" value="Unassembled WGS sequence"/>
</dbReference>
<accession>A0A8J5XID4</accession>
<dbReference type="AlphaFoldDB" id="A0A8J5XID4"/>
<evidence type="ECO:0000313" key="1">
    <source>
        <dbReference type="EMBL" id="KAG8461672.1"/>
    </source>
</evidence>